<dbReference type="InterPro" id="IPR009030">
    <property type="entry name" value="Growth_fac_rcpt_cys_sf"/>
</dbReference>
<keyword evidence="3" id="KW-0964">Secreted</keyword>
<feature type="domain" description="EGF-like" evidence="12">
    <location>
        <begin position="57"/>
        <end position="89"/>
    </location>
</feature>
<dbReference type="InterPro" id="IPR017878">
    <property type="entry name" value="TB_dom"/>
</dbReference>
<evidence type="ECO:0008006" key="16">
    <source>
        <dbReference type="Google" id="ProtNLM"/>
    </source>
</evidence>
<dbReference type="PROSITE" id="PS00010">
    <property type="entry name" value="ASX_HYDROXYL"/>
    <property type="match status" value="10"/>
</dbReference>
<feature type="domain" description="TB" evidence="13">
    <location>
        <begin position="198"/>
        <end position="241"/>
    </location>
</feature>
<feature type="disulfide bond" evidence="10">
    <location>
        <begin position="61"/>
        <end position="71"/>
    </location>
</feature>
<evidence type="ECO:0000256" key="10">
    <source>
        <dbReference type="PROSITE-ProRule" id="PRU00076"/>
    </source>
</evidence>
<dbReference type="FunFam" id="2.10.25.10:FF:000024">
    <property type="entry name" value="Putative latent-transforming growth factor beta-binding protein 2"/>
    <property type="match status" value="1"/>
</dbReference>
<dbReference type="InterPro" id="IPR036773">
    <property type="entry name" value="TB_dom_sf"/>
</dbReference>
<evidence type="ECO:0000259" key="12">
    <source>
        <dbReference type="PROSITE" id="PS50026"/>
    </source>
</evidence>
<dbReference type="SUPFAM" id="SSF57196">
    <property type="entry name" value="EGF/Laminin"/>
    <property type="match status" value="8"/>
</dbReference>
<feature type="disulfide bond" evidence="10">
    <location>
        <begin position="79"/>
        <end position="88"/>
    </location>
</feature>
<comment type="subcellular location">
    <subcellularLocation>
        <location evidence="1">Secreted</location>
        <location evidence="1">Extracellular space</location>
        <location evidence="1">Extracellular matrix</location>
    </subcellularLocation>
</comment>
<dbReference type="SUPFAM" id="SSF57581">
    <property type="entry name" value="TB module/8-cys domain"/>
    <property type="match status" value="4"/>
</dbReference>
<feature type="compositionally biased region" description="Pro residues" evidence="11">
    <location>
        <begin position="1298"/>
        <end position="1307"/>
    </location>
</feature>
<evidence type="ECO:0000256" key="4">
    <source>
        <dbReference type="ARBA" id="ARBA00022530"/>
    </source>
</evidence>
<dbReference type="InterPro" id="IPR018097">
    <property type="entry name" value="EGF_Ca-bd_CS"/>
</dbReference>
<dbReference type="Pfam" id="PF12661">
    <property type="entry name" value="hEGF"/>
    <property type="match status" value="2"/>
</dbReference>
<dbReference type="InterPro" id="IPR001881">
    <property type="entry name" value="EGF-like_Ca-bd_dom"/>
</dbReference>
<evidence type="ECO:0000256" key="3">
    <source>
        <dbReference type="ARBA" id="ARBA00022525"/>
    </source>
</evidence>
<feature type="domain" description="EGF-like" evidence="12">
    <location>
        <begin position="684"/>
        <end position="721"/>
    </location>
</feature>
<dbReference type="InterPro" id="IPR013032">
    <property type="entry name" value="EGF-like_CS"/>
</dbReference>
<dbReference type="PROSITE" id="PS51364">
    <property type="entry name" value="TB"/>
    <property type="match status" value="4"/>
</dbReference>
<keyword evidence="7" id="KW-0677">Repeat</keyword>
<evidence type="ECO:0000259" key="13">
    <source>
        <dbReference type="PROSITE" id="PS51364"/>
    </source>
</evidence>
<dbReference type="CDD" id="cd00054">
    <property type="entry name" value="EGF_CA"/>
    <property type="match status" value="10"/>
</dbReference>
<dbReference type="InterPro" id="IPR026823">
    <property type="entry name" value="cEGF"/>
</dbReference>
<evidence type="ECO:0000256" key="8">
    <source>
        <dbReference type="ARBA" id="ARBA00023157"/>
    </source>
</evidence>
<feature type="region of interest" description="Disordered" evidence="11">
    <location>
        <begin position="1"/>
        <end position="28"/>
    </location>
</feature>
<evidence type="ECO:0000256" key="5">
    <source>
        <dbReference type="ARBA" id="ARBA00022536"/>
    </source>
</evidence>
<protein>
    <recommendedName>
        <fullName evidence="16">Latent transforming growth factor beta binding protein 4</fullName>
    </recommendedName>
</protein>
<dbReference type="SMART" id="SM00179">
    <property type="entry name" value="EGF_CA"/>
    <property type="match status" value="15"/>
</dbReference>
<evidence type="ECO:0000256" key="11">
    <source>
        <dbReference type="SAM" id="MobiDB-lite"/>
    </source>
</evidence>
<dbReference type="PROSITE" id="PS00022">
    <property type="entry name" value="EGF_1"/>
    <property type="match status" value="1"/>
</dbReference>
<dbReference type="Proteomes" id="UP000000539">
    <property type="component" value="Chromosome 38"/>
</dbReference>
<dbReference type="Pfam" id="PF07645">
    <property type="entry name" value="EGF_CA"/>
    <property type="match status" value="11"/>
</dbReference>
<dbReference type="GO" id="GO:0031012">
    <property type="term" value="C:extracellular matrix"/>
    <property type="evidence" value="ECO:0007669"/>
    <property type="project" value="UniProtKB-ARBA"/>
</dbReference>
<dbReference type="GeneTree" id="ENSGT00940000158234"/>
<feature type="domain" description="EGF-like" evidence="12">
    <location>
        <begin position="726"/>
        <end position="767"/>
    </location>
</feature>
<dbReference type="FunFam" id="2.10.25.10:FF:000017">
    <property type="entry name" value="latent-transforming growth factor beta-binding protein 4 isoform X1"/>
    <property type="match status" value="4"/>
</dbReference>
<feature type="region of interest" description="Disordered" evidence="11">
    <location>
        <begin position="138"/>
        <end position="189"/>
    </location>
</feature>
<dbReference type="Pfam" id="PF00683">
    <property type="entry name" value="TB"/>
    <property type="match status" value="3"/>
</dbReference>
<dbReference type="GO" id="GO:0005509">
    <property type="term" value="F:calcium ion binding"/>
    <property type="evidence" value="ECO:0007669"/>
    <property type="project" value="InterPro"/>
</dbReference>
<dbReference type="InterPro" id="IPR052235">
    <property type="entry name" value="Nephronectin_domain"/>
</dbReference>
<keyword evidence="5 10" id="KW-0245">EGF-like domain</keyword>
<feature type="compositionally biased region" description="Gly residues" evidence="11">
    <location>
        <begin position="1264"/>
        <end position="1274"/>
    </location>
</feature>
<feature type="region of interest" description="Disordered" evidence="11">
    <location>
        <begin position="1223"/>
        <end position="1309"/>
    </location>
</feature>
<dbReference type="FunFam" id="2.10.25.10:FF:000096">
    <property type="entry name" value="Putative fibrillin 2"/>
    <property type="match status" value="1"/>
</dbReference>
<comment type="caution">
    <text evidence="10">Lacks conserved residue(s) required for the propagation of feature annotation.</text>
</comment>
<dbReference type="Gene3D" id="3.90.290.10">
    <property type="entry name" value="TGF-beta binding (TB) domain"/>
    <property type="match status" value="4"/>
</dbReference>
<feature type="compositionally biased region" description="Pro residues" evidence="11">
    <location>
        <begin position="1223"/>
        <end position="1237"/>
    </location>
</feature>
<dbReference type="FunFam" id="2.10.25.10:FF:000115">
    <property type="entry name" value="latent-transforming growth factor beta-binding protein 4 isoform X2"/>
    <property type="match status" value="2"/>
</dbReference>
<dbReference type="PROSITE" id="PS01187">
    <property type="entry name" value="EGF_CA"/>
    <property type="match status" value="6"/>
</dbReference>
<evidence type="ECO:0000256" key="2">
    <source>
        <dbReference type="ARBA" id="ARBA00006127"/>
    </source>
</evidence>
<dbReference type="Pfam" id="PF12662">
    <property type="entry name" value="cEGF"/>
    <property type="match status" value="1"/>
</dbReference>
<evidence type="ECO:0000256" key="7">
    <source>
        <dbReference type="ARBA" id="ARBA00022737"/>
    </source>
</evidence>
<dbReference type="FunFam" id="2.10.25.10:FF:000068">
    <property type="entry name" value="Latent transforming growth factor beta binding protein 3"/>
    <property type="match status" value="1"/>
</dbReference>
<sequence length="1396" mass="146978">MGGGGGAFPALHHELIPPPPPPSLNGCSKGGGWGVGAGWGGPNVCPPPPPLNLLHPPPGLCPLLCRNGGVCARPDSCLCPPGFTGKFCHLRAPPGLPPPTPNCPPDRLPPPGVLSEVTVHVHHPPDASVTIHRVERLRDDDDDGDPEGGGGGGGDDTEGGGRHRGGGGDFGPPPRVLAQNRPQLPGERNGFGPTAGFGYCFNSVTDGECSSPLPGLRTQHVCCRGGGAAWGVHECQPCNPEPCPKGFRRANGSCVDVDECREGGLCQNGVCSNSPGSFACLCHEGFILDSSRSSCISHQVLSEAKAPCFRVLRDGRCALPTLRNITRQICCCSRVGKAWGRDCLRCPPYGSEGFHEICPAGAGYHYSASDLRYNARPLGALLPRVPLSRPRATARPHGVCECHHPPPPRVTPMAPPCHHPPPLSPMPPPNVTPPLSPPRVTPVTPMSPPRLNVTPLPPMNVPIVTPRPGVCERNPQLCGPGRCVPRGGGYTCVCHNGFWLSTQGTHCIGECCPPHSPPCTQHHPPAPTPLYVDECRRSPLPCSHGRCENTVGSFRCVCNAGYRPGSAGTDCHGQNRGGKGGHRGVGWDWMGWRHHGDGMGWDVDECAQSPPPCAHGRCENLPGSFRCVCNAGFRSATHGGHCEDINECETPTACPGQECLNTPGSFQCRPCPDGFQLRHGRCADVDECSSAAPCGPRGRCTNTEGSFLCQCQRGYRAAAAGAPCEDVNECLEGDFCFPHGECLNADGSYRCLCAQGYAAAPDGTACRDVDECSRGDVCEGGRCVNTDGAFECHCPAGFRSDSARKRCTDVDECQEHGPRLCGAQRCQNIPGSFRCVPECPPGYRLRDSGECEGEWGNPAVGLGFNGITPVGTPMPTPWGWDEDECSGPVPRCGAHAVCHNLPGSFQCACHQGYEAAPHGHHCQDVDECATLPGVCGAARCENVDGSFLCLCPTDGHEFDPVTGTCGGGVTQPPPPGVSSDPTMCYSPACGVLAANVSRQQCCCAVGWAWGPRCEQEAACPKDGTAEQRSLCPHGMGRSAAPHDVDECLMFAPHLCRGGVCINAAPGFSCYCPTGYYYEREHLQCVDNDECRDEGDLGPCVGGRCVNTVGSYYCVCSPPLVLDGAQRRCVPNDTQDAVGLCWQEVGPDLVCGRPRLDRALPYSECCCLYGAAWGMDCALCPARDSDDFEFLCNALRPPPDPPRYSGPPFSPPFPPSPYGLPYAPPPPPFTLPGPPPPTAALLPLRPPWGGGLRPPPPLLRRDGGFRGGGGGGWGGWPPPLLSSPPRGGGGGGRRGGAPPGDPPPPAEALPPEQCGVLSGCENGRCVRIPRGFTCICNPGFRLHRARMACIDIDECSDPSLCGGGRCLNTLGSFRCFCPPGSMLAQSPPRCIPTRPRA</sequence>
<reference evidence="14" key="2">
    <citation type="submission" date="2025-08" db="UniProtKB">
        <authorList>
            <consortium name="Ensembl"/>
        </authorList>
    </citation>
    <scope>IDENTIFICATION</scope>
    <source>
        <strain evidence="14">broiler</strain>
    </source>
</reference>
<organism evidence="14 15">
    <name type="scientific">Gallus gallus</name>
    <name type="common">Chicken</name>
    <dbReference type="NCBI Taxonomy" id="9031"/>
    <lineage>
        <taxon>Eukaryota</taxon>
        <taxon>Metazoa</taxon>
        <taxon>Chordata</taxon>
        <taxon>Craniata</taxon>
        <taxon>Vertebrata</taxon>
        <taxon>Euteleostomi</taxon>
        <taxon>Archelosauria</taxon>
        <taxon>Archosauria</taxon>
        <taxon>Dinosauria</taxon>
        <taxon>Saurischia</taxon>
        <taxon>Theropoda</taxon>
        <taxon>Coelurosauria</taxon>
        <taxon>Aves</taxon>
        <taxon>Neognathae</taxon>
        <taxon>Galloanserae</taxon>
        <taxon>Galliformes</taxon>
        <taxon>Phasianidae</taxon>
        <taxon>Phasianinae</taxon>
        <taxon>Gallus</taxon>
    </lineage>
</organism>
<dbReference type="FunFam" id="2.10.25.10:FF:000194">
    <property type="entry name" value="Latent transforming growth factor beta binding protein 2"/>
    <property type="match status" value="1"/>
</dbReference>
<feature type="domain" description="EGF-like" evidence="12">
    <location>
        <begin position="256"/>
        <end position="292"/>
    </location>
</feature>
<evidence type="ECO:0000313" key="15">
    <source>
        <dbReference type="Proteomes" id="UP000000539"/>
    </source>
</evidence>
<keyword evidence="9" id="KW-0325">Glycoprotein</keyword>
<feature type="compositionally biased region" description="Gly residues" evidence="11">
    <location>
        <begin position="1285"/>
        <end position="1297"/>
    </location>
</feature>
<evidence type="ECO:0000313" key="14">
    <source>
        <dbReference type="Ensembl" id="ENSGALP00010011877.1"/>
    </source>
</evidence>
<dbReference type="PROSITE" id="PS01186">
    <property type="entry name" value="EGF_2"/>
    <property type="match status" value="6"/>
</dbReference>
<reference evidence="14" key="1">
    <citation type="submission" date="2020-11" db="EMBL/GenBank/DDBJ databases">
        <title>Gallus gallus (Chicken) genome, bGalGal1, GRCg7b, maternal haplotype autosomes + Z &amp; W.</title>
        <authorList>
            <person name="Warren W."/>
            <person name="Formenti G."/>
            <person name="Fedrigo O."/>
            <person name="Haase B."/>
            <person name="Mountcastle J."/>
            <person name="Balacco J."/>
            <person name="Tracey A."/>
            <person name="Schneider V."/>
            <person name="Okimoto R."/>
            <person name="Cheng H."/>
            <person name="Hawken R."/>
            <person name="Howe K."/>
            <person name="Jarvis E.D."/>
        </authorList>
    </citation>
    <scope>NUCLEOTIDE SEQUENCE [LARGE SCALE GENOMIC DNA]</scope>
    <source>
        <strain evidence="14">Broiler</strain>
    </source>
</reference>
<reference evidence="14" key="3">
    <citation type="submission" date="2025-09" db="UniProtKB">
        <authorList>
            <consortium name="Ensembl"/>
        </authorList>
    </citation>
    <scope>IDENTIFICATION</scope>
    <source>
        <strain evidence="14">broiler</strain>
    </source>
</reference>
<feature type="domain" description="EGF-like" evidence="12">
    <location>
        <begin position="768"/>
        <end position="808"/>
    </location>
</feature>
<feature type="domain" description="TB" evidence="13">
    <location>
        <begin position="306"/>
        <end position="358"/>
    </location>
</feature>
<dbReference type="PANTHER" id="PTHR24050:SF28">
    <property type="entry name" value="UROMODULIN-LIKE"/>
    <property type="match status" value="1"/>
</dbReference>
<dbReference type="SMART" id="SM00181">
    <property type="entry name" value="EGF"/>
    <property type="match status" value="16"/>
</dbReference>
<name>A0A8V0Y780_CHICK</name>
<keyword evidence="8 10" id="KW-1015">Disulfide bond</keyword>
<keyword evidence="6" id="KW-0732">Signal</keyword>
<feature type="domain" description="EGF-like" evidence="12">
    <location>
        <begin position="531"/>
        <end position="572"/>
    </location>
</feature>
<dbReference type="InterPro" id="IPR000742">
    <property type="entry name" value="EGF"/>
</dbReference>
<proteinExistence type="inferred from homology"/>
<accession>A0A8V0Y780</accession>
<feature type="domain" description="EGF-like" evidence="12">
    <location>
        <begin position="1350"/>
        <end position="1390"/>
    </location>
</feature>
<feature type="domain" description="TB" evidence="13">
    <location>
        <begin position="1138"/>
        <end position="1191"/>
    </location>
</feature>
<keyword evidence="4" id="KW-0272">Extracellular matrix</keyword>
<dbReference type="Gene3D" id="2.10.25.10">
    <property type="entry name" value="Laminin"/>
    <property type="match status" value="16"/>
</dbReference>
<dbReference type="InterPro" id="IPR049883">
    <property type="entry name" value="NOTCH1_EGF-like"/>
</dbReference>
<dbReference type="FunFam" id="2.10.25.10:FF:000046">
    <property type="entry name" value="Latent-transforming growth factor beta-binding protein 1 isoform x2"/>
    <property type="match status" value="1"/>
</dbReference>
<dbReference type="SUPFAM" id="SSF57184">
    <property type="entry name" value="Growth factor receptor domain"/>
    <property type="match status" value="3"/>
</dbReference>
<dbReference type="FunFam" id="2.10.25.10:FF:000160">
    <property type="entry name" value="latent-transforming growth factor beta-binding protein 4 isoform X2"/>
    <property type="match status" value="1"/>
</dbReference>
<evidence type="ECO:0000256" key="6">
    <source>
        <dbReference type="ARBA" id="ARBA00022729"/>
    </source>
</evidence>
<feature type="domain" description="EGF-like" evidence="12">
    <location>
        <begin position="1043"/>
        <end position="1081"/>
    </location>
</feature>
<dbReference type="PANTHER" id="PTHR24050">
    <property type="entry name" value="PA14 DOMAIN-CONTAINING PROTEIN"/>
    <property type="match status" value="1"/>
</dbReference>
<keyword evidence="15" id="KW-1185">Reference proteome</keyword>
<dbReference type="Ensembl" id="ENSGALT00010020497.1">
    <property type="protein sequence ID" value="ENSGALP00010011877.1"/>
    <property type="gene ID" value="ENSGALG00010008474.1"/>
</dbReference>
<dbReference type="FunFam" id="3.90.290.10:FF:000001">
    <property type="entry name" value="Latent-transforming growth factor beta-binding protein 3 isoform 1"/>
    <property type="match status" value="1"/>
</dbReference>
<evidence type="ECO:0000256" key="9">
    <source>
        <dbReference type="ARBA" id="ARBA00023180"/>
    </source>
</evidence>
<evidence type="ECO:0000256" key="1">
    <source>
        <dbReference type="ARBA" id="ARBA00004498"/>
    </source>
</evidence>
<comment type="similarity">
    <text evidence="2">Belongs to the fibulin family.</text>
</comment>
<dbReference type="InterPro" id="IPR000152">
    <property type="entry name" value="EGF-type_Asp/Asn_hydroxyl_site"/>
</dbReference>
<feature type="domain" description="EGF-like" evidence="12">
    <location>
        <begin position="602"/>
        <end position="643"/>
    </location>
</feature>
<feature type="domain" description="EGF-like" evidence="12">
    <location>
        <begin position="881"/>
        <end position="923"/>
    </location>
</feature>
<dbReference type="PROSITE" id="PS50026">
    <property type="entry name" value="EGF_3"/>
    <property type="match status" value="10"/>
</dbReference>
<dbReference type="FunFam" id="2.10.25.10:FF:000005">
    <property type="entry name" value="Fibrillin 2"/>
    <property type="match status" value="1"/>
</dbReference>
<feature type="domain" description="TB" evidence="13">
    <location>
        <begin position="963"/>
        <end position="1031"/>
    </location>
</feature>